<dbReference type="CDD" id="cd01949">
    <property type="entry name" value="GGDEF"/>
    <property type="match status" value="1"/>
</dbReference>
<dbReference type="EC" id="2.7.7.65" evidence="1"/>
<dbReference type="GO" id="GO:0005886">
    <property type="term" value="C:plasma membrane"/>
    <property type="evidence" value="ECO:0007669"/>
    <property type="project" value="TreeGrafter"/>
</dbReference>
<dbReference type="NCBIfam" id="TIGR00254">
    <property type="entry name" value="GGDEF"/>
    <property type="match status" value="1"/>
</dbReference>
<reference evidence="4 5" key="1">
    <citation type="submission" date="2016-09" db="EMBL/GenBank/DDBJ databases">
        <title>Photobacterium proteolyticum sp. nov. a protease producing bacterium isolated from ocean sediments of Laizhou Bay.</title>
        <authorList>
            <person name="Li Y."/>
        </authorList>
    </citation>
    <scope>NUCLEOTIDE SEQUENCE [LARGE SCALE GENOMIC DNA]</scope>
    <source>
        <strain evidence="4 5">13-12</strain>
    </source>
</reference>
<sequence>MLLLGITFIAIGIKRVLERHELAECVDELTSAFNRKVFNRIRLRKFDLIFFDLDNFKLLNDTKGHKYGDSVLINFSHVLMKNTKKNEMIIRFGGDEFIAILQYCILLELKIF</sequence>
<comment type="catalytic activity">
    <reaction evidence="2">
        <text>2 GTP = 3',3'-c-di-GMP + 2 diphosphate</text>
        <dbReference type="Rhea" id="RHEA:24898"/>
        <dbReference type="ChEBI" id="CHEBI:33019"/>
        <dbReference type="ChEBI" id="CHEBI:37565"/>
        <dbReference type="ChEBI" id="CHEBI:58805"/>
        <dbReference type="EC" id="2.7.7.65"/>
    </reaction>
</comment>
<dbReference type="EMBL" id="MJIL01000079">
    <property type="protein sequence ID" value="OLQ74853.1"/>
    <property type="molecule type" value="Genomic_DNA"/>
</dbReference>
<dbReference type="PANTHER" id="PTHR45138">
    <property type="entry name" value="REGULATORY COMPONENTS OF SENSORY TRANSDUCTION SYSTEM"/>
    <property type="match status" value="1"/>
</dbReference>
<dbReference type="InterPro" id="IPR000160">
    <property type="entry name" value="GGDEF_dom"/>
</dbReference>
<dbReference type="STRING" id="1903952.BIT28_12890"/>
<gene>
    <name evidence="4" type="ORF">BIT28_12890</name>
</gene>
<dbReference type="PANTHER" id="PTHR45138:SF9">
    <property type="entry name" value="DIGUANYLATE CYCLASE DGCM-RELATED"/>
    <property type="match status" value="1"/>
</dbReference>
<dbReference type="InterPro" id="IPR050469">
    <property type="entry name" value="Diguanylate_Cyclase"/>
</dbReference>
<dbReference type="GO" id="GO:1902201">
    <property type="term" value="P:negative regulation of bacterial-type flagellum-dependent cell motility"/>
    <property type="evidence" value="ECO:0007669"/>
    <property type="project" value="TreeGrafter"/>
</dbReference>
<accession>A0A1Q9GK51</accession>
<protein>
    <recommendedName>
        <fullName evidence="1">diguanylate cyclase</fullName>
        <ecNumber evidence="1">2.7.7.65</ecNumber>
    </recommendedName>
</protein>
<evidence type="ECO:0000256" key="2">
    <source>
        <dbReference type="ARBA" id="ARBA00034247"/>
    </source>
</evidence>
<dbReference type="PROSITE" id="PS50887">
    <property type="entry name" value="GGDEF"/>
    <property type="match status" value="1"/>
</dbReference>
<name>A0A1Q9GK51_9GAMM</name>
<dbReference type="GO" id="GO:0052621">
    <property type="term" value="F:diguanylate cyclase activity"/>
    <property type="evidence" value="ECO:0007669"/>
    <property type="project" value="UniProtKB-EC"/>
</dbReference>
<dbReference type="SUPFAM" id="SSF55073">
    <property type="entry name" value="Nucleotide cyclase"/>
    <property type="match status" value="1"/>
</dbReference>
<evidence type="ECO:0000313" key="4">
    <source>
        <dbReference type="EMBL" id="OLQ74853.1"/>
    </source>
</evidence>
<dbReference type="GO" id="GO:0043709">
    <property type="term" value="P:cell adhesion involved in single-species biofilm formation"/>
    <property type="evidence" value="ECO:0007669"/>
    <property type="project" value="TreeGrafter"/>
</dbReference>
<evidence type="ECO:0000256" key="1">
    <source>
        <dbReference type="ARBA" id="ARBA00012528"/>
    </source>
</evidence>
<evidence type="ECO:0000259" key="3">
    <source>
        <dbReference type="PROSITE" id="PS50887"/>
    </source>
</evidence>
<dbReference type="Gene3D" id="3.30.70.270">
    <property type="match status" value="1"/>
</dbReference>
<comment type="caution">
    <text evidence="4">The sequence shown here is derived from an EMBL/GenBank/DDBJ whole genome shotgun (WGS) entry which is preliminary data.</text>
</comment>
<keyword evidence="5" id="KW-1185">Reference proteome</keyword>
<organism evidence="4 5">
    <name type="scientific">Photobacterium proteolyticum</name>
    <dbReference type="NCBI Taxonomy" id="1903952"/>
    <lineage>
        <taxon>Bacteria</taxon>
        <taxon>Pseudomonadati</taxon>
        <taxon>Pseudomonadota</taxon>
        <taxon>Gammaproteobacteria</taxon>
        <taxon>Vibrionales</taxon>
        <taxon>Vibrionaceae</taxon>
        <taxon>Photobacterium</taxon>
    </lineage>
</organism>
<dbReference type="InterPro" id="IPR029787">
    <property type="entry name" value="Nucleotide_cyclase"/>
</dbReference>
<evidence type="ECO:0000313" key="5">
    <source>
        <dbReference type="Proteomes" id="UP000186905"/>
    </source>
</evidence>
<dbReference type="InterPro" id="IPR043128">
    <property type="entry name" value="Rev_trsase/Diguanyl_cyclase"/>
</dbReference>
<dbReference type="AlphaFoldDB" id="A0A1Q9GK51"/>
<dbReference type="Pfam" id="PF00990">
    <property type="entry name" value="GGDEF"/>
    <property type="match status" value="1"/>
</dbReference>
<proteinExistence type="predicted"/>
<feature type="domain" description="GGDEF" evidence="3">
    <location>
        <begin position="44"/>
        <end position="112"/>
    </location>
</feature>
<dbReference type="Proteomes" id="UP000186905">
    <property type="component" value="Unassembled WGS sequence"/>
</dbReference>